<comment type="similarity">
    <text evidence="1">Belongs to the AIDA family.</text>
</comment>
<dbReference type="Pfam" id="PF14186">
    <property type="entry name" value="Aida_C2"/>
    <property type="match status" value="1"/>
</dbReference>
<dbReference type="PANTHER" id="PTHR28654">
    <property type="entry name" value="AXIN INTERACTOR, DORSALIZATION-ASSOCIATED PROTEIN"/>
    <property type="match status" value="1"/>
</dbReference>
<evidence type="ECO:0000256" key="1">
    <source>
        <dbReference type="ARBA" id="ARBA00007205"/>
    </source>
</evidence>
<dbReference type="Pfam" id="PF08910">
    <property type="entry name" value="Aida_N"/>
    <property type="match status" value="1"/>
</dbReference>
<dbReference type="AlphaFoldDB" id="A0A7S1AMY6"/>
<reference evidence="4" key="1">
    <citation type="submission" date="2021-01" db="EMBL/GenBank/DDBJ databases">
        <authorList>
            <person name="Corre E."/>
            <person name="Pelletier E."/>
            <person name="Niang G."/>
            <person name="Scheremetjew M."/>
            <person name="Finn R."/>
            <person name="Kale V."/>
            <person name="Holt S."/>
            <person name="Cochrane G."/>
            <person name="Meng A."/>
            <person name="Brown T."/>
            <person name="Cohen L."/>
        </authorList>
    </citation>
    <scope>NUCLEOTIDE SEQUENCE</scope>
</reference>
<feature type="domain" description="C2 Aida-type" evidence="3">
    <location>
        <begin position="144"/>
        <end position="292"/>
    </location>
</feature>
<dbReference type="GO" id="GO:0035091">
    <property type="term" value="F:phosphatidylinositol binding"/>
    <property type="evidence" value="ECO:0007669"/>
    <property type="project" value="TreeGrafter"/>
</dbReference>
<evidence type="ECO:0000256" key="2">
    <source>
        <dbReference type="ARBA" id="ARBA00022473"/>
    </source>
</evidence>
<name>A0A7S1AMY6_NOCSC</name>
<dbReference type="InterPro" id="IPR023421">
    <property type="entry name" value="AIDA_N"/>
</dbReference>
<dbReference type="InterPro" id="IPR035892">
    <property type="entry name" value="C2_domain_sf"/>
</dbReference>
<dbReference type="Gene3D" id="1.20.120.360">
    <property type="entry name" value="Axin interactor, dorsalization-associated protein, N-terminal domain"/>
    <property type="match status" value="1"/>
</dbReference>
<keyword evidence="2" id="KW-0217">Developmental protein</keyword>
<dbReference type="EMBL" id="HBFQ01047750">
    <property type="protein sequence ID" value="CAD8859704.1"/>
    <property type="molecule type" value="Transcribed_RNA"/>
</dbReference>
<dbReference type="Gene3D" id="2.60.40.150">
    <property type="entry name" value="C2 domain"/>
    <property type="match status" value="1"/>
</dbReference>
<evidence type="ECO:0000313" key="4">
    <source>
        <dbReference type="EMBL" id="CAD8859704.1"/>
    </source>
</evidence>
<accession>A0A7S1AMY6</accession>
<evidence type="ECO:0000259" key="3">
    <source>
        <dbReference type="PROSITE" id="PS51911"/>
    </source>
</evidence>
<dbReference type="PROSITE" id="PS51911">
    <property type="entry name" value="C2_AIDA"/>
    <property type="match status" value="1"/>
</dbReference>
<dbReference type="InterPro" id="IPR025939">
    <property type="entry name" value="Aida_C"/>
</dbReference>
<gene>
    <name evidence="4" type="ORF">NSCI0253_LOCUS34058</name>
</gene>
<proteinExistence type="inferred from homology"/>
<dbReference type="GO" id="GO:0016020">
    <property type="term" value="C:membrane"/>
    <property type="evidence" value="ECO:0007669"/>
    <property type="project" value="TreeGrafter"/>
</dbReference>
<dbReference type="InterPro" id="IPR036818">
    <property type="entry name" value="AIDA_N_sf"/>
</dbReference>
<protein>
    <recommendedName>
        <fullName evidence="3">C2 Aida-type domain-containing protein</fullName>
    </recommendedName>
</protein>
<dbReference type="PANTHER" id="PTHR28654:SF1">
    <property type="entry name" value="AXIN INTERACTOR, DORSALIZATION-ASSOCIATED PROTEIN"/>
    <property type="match status" value="1"/>
</dbReference>
<organism evidence="4">
    <name type="scientific">Noctiluca scintillans</name>
    <name type="common">Sea sparkle</name>
    <name type="synonym">Red tide dinoflagellate</name>
    <dbReference type="NCBI Taxonomy" id="2966"/>
    <lineage>
        <taxon>Eukaryota</taxon>
        <taxon>Sar</taxon>
        <taxon>Alveolata</taxon>
        <taxon>Dinophyceae</taxon>
        <taxon>Noctilucales</taxon>
        <taxon>Noctilucaceae</taxon>
        <taxon>Noctiluca</taxon>
    </lineage>
</organism>
<sequence>MTDEREQKDILRSQWTLQFRKAQQADSWGQVIEAQDAYQGMAASIAAKQGMPSIASKEKEVLQRIALCLSARAHALSSMGDDAISSADMKSLQPVFEVLFTGAEPESFPIEAHKYSSGTPVKASAEGEIICAEADDVYSDWQLSQAALKSVSGTVVCIRVEKIGLKDAQDYIDPFMTIQVADPKGVVLDSHDTLACKERSATYVVFNHQVYLGISLEDMHKQAVALFFEFKHYKPKKKKVSTRCWAFMELNELRRDEEIILELYHKPTDLKKKKVRLHSEKPLYVHLFATFIHS</sequence>
<dbReference type="SUPFAM" id="SSF109779">
    <property type="entry name" value="Domain from hypothetical 2610208m17rik protein"/>
    <property type="match status" value="1"/>
</dbReference>